<keyword evidence="6 8" id="KW-0472">Membrane</keyword>
<dbReference type="AlphaFoldDB" id="A0A556MRN6"/>
<keyword evidence="5 9" id="KW-0798">TonB box</keyword>
<dbReference type="PROSITE" id="PS52016">
    <property type="entry name" value="TONB_DEPENDENT_REC_3"/>
    <property type="match status" value="1"/>
</dbReference>
<feature type="chain" id="PRO_5022166778" evidence="10">
    <location>
        <begin position="24"/>
        <end position="804"/>
    </location>
</feature>
<evidence type="ECO:0000259" key="12">
    <source>
        <dbReference type="Pfam" id="PF07715"/>
    </source>
</evidence>
<keyword evidence="3 8" id="KW-1134">Transmembrane beta strand</keyword>
<evidence type="ECO:0000256" key="8">
    <source>
        <dbReference type="PROSITE-ProRule" id="PRU01360"/>
    </source>
</evidence>
<sequence length="804" mass="90105">MDFTSRKLSLSILFSVLVSLSWSQNFEGTIIDQTNSPQFGIIVQCGDKKTLTDELGKFQIPCNKGPLIIYGNEIDTLVYILNGVVAPQPIIRVQTSQSMEEVEIRSNRLHYFDIGFIPPIKGVQIATGTNTLIETERQGGAKSSANPRELFAKVPGLNIWESDGAGIQMGVGGRGLSPNRAANFNTRQNGYDISADALGYPESYYTPPLEALRAIEIIRGSASLQYGTQFGGLMNFIIKDPVQNSPFQFTSRNTVGNYGYFGTFNRISGTAGRFEYQAYYQLKTGNGYRPNSNFNQQQGFVQFGYHLNERNQIRLEYTRMSYLAKQPGGLTDKQFEENPRQSVRDRNWFKVDWNILALHFDSRLSKKTLLNIRAFGMLSDRYSLGYLGKISTADPGGKRDMIAGDFKNTGIEARVLQRYKLTAKQKHESAFLVGARYYRGQTSNLQGLATDGNGPDFKFNHPSEMENSDFLFPSENFAAFTDNIWFLGNRWTVNAGLRFEYIKSSAAGYYNQYAIHPLTLDTLSVSRIESSNTISRSIPLFGAGTSFKTGKYSNAYLNFCQNYRAVNFSDIRVANPNIVVDSLIKDEYGNTTELGWRGFIGKYFYTDLAVFTLFYGDKIGLAPEPNSTRKIRTNIGNALNAGVECFVEFDFLKAIRDSSKIGSSIFVNFSYIHATYISSREKSYIGKQVEYVSPIMLKSGLKIRAKNWQVQIQGSYNSAQFSDATNSKTGSGDAVIGEIPAYFVMDLSARYTFRKYFQLEAGVNNLLNSSYYTRRATAYPGPGILPSDGITIYGTLQFTIEVKR</sequence>
<organism evidence="13 14">
    <name type="scientific">Fluviicola chungangensis</name>
    <dbReference type="NCBI Taxonomy" id="2597671"/>
    <lineage>
        <taxon>Bacteria</taxon>
        <taxon>Pseudomonadati</taxon>
        <taxon>Bacteroidota</taxon>
        <taxon>Flavobacteriia</taxon>
        <taxon>Flavobacteriales</taxon>
        <taxon>Crocinitomicaceae</taxon>
        <taxon>Fluviicola</taxon>
    </lineage>
</organism>
<evidence type="ECO:0000256" key="5">
    <source>
        <dbReference type="ARBA" id="ARBA00023077"/>
    </source>
</evidence>
<dbReference type="EMBL" id="VLPL01000005">
    <property type="protein sequence ID" value="TSJ42439.1"/>
    <property type="molecule type" value="Genomic_DNA"/>
</dbReference>
<protein>
    <submittedName>
        <fullName evidence="13">TonB-dependent receptor</fullName>
    </submittedName>
</protein>
<reference evidence="13 14" key="1">
    <citation type="submission" date="2019-07" db="EMBL/GenBank/DDBJ databases">
        <authorList>
            <person name="Huq M.A."/>
        </authorList>
    </citation>
    <scope>NUCLEOTIDE SEQUENCE [LARGE SCALE GENOMIC DNA]</scope>
    <source>
        <strain evidence="13 14">MAH-3</strain>
    </source>
</reference>
<accession>A0A556MRN6</accession>
<dbReference type="PANTHER" id="PTHR30442">
    <property type="entry name" value="IRON III DICITRATE TRANSPORT PROTEIN FECA"/>
    <property type="match status" value="1"/>
</dbReference>
<evidence type="ECO:0000256" key="3">
    <source>
        <dbReference type="ARBA" id="ARBA00022452"/>
    </source>
</evidence>
<keyword evidence="2 8" id="KW-0813">Transport</keyword>
<dbReference type="Proteomes" id="UP000316008">
    <property type="component" value="Unassembled WGS sequence"/>
</dbReference>
<dbReference type="InterPro" id="IPR000531">
    <property type="entry name" value="Beta-barrel_TonB"/>
</dbReference>
<dbReference type="GO" id="GO:0033214">
    <property type="term" value="P:siderophore-iron import into cell"/>
    <property type="evidence" value="ECO:0007669"/>
    <property type="project" value="TreeGrafter"/>
</dbReference>
<evidence type="ECO:0000256" key="10">
    <source>
        <dbReference type="SAM" id="SignalP"/>
    </source>
</evidence>
<evidence type="ECO:0000256" key="1">
    <source>
        <dbReference type="ARBA" id="ARBA00004571"/>
    </source>
</evidence>
<evidence type="ECO:0000313" key="13">
    <source>
        <dbReference type="EMBL" id="TSJ42439.1"/>
    </source>
</evidence>
<dbReference type="SUPFAM" id="SSF56935">
    <property type="entry name" value="Porins"/>
    <property type="match status" value="1"/>
</dbReference>
<evidence type="ECO:0000256" key="6">
    <source>
        <dbReference type="ARBA" id="ARBA00023136"/>
    </source>
</evidence>
<evidence type="ECO:0000256" key="7">
    <source>
        <dbReference type="ARBA" id="ARBA00023237"/>
    </source>
</evidence>
<name>A0A556MRN6_9FLAO</name>
<dbReference type="InterPro" id="IPR036942">
    <property type="entry name" value="Beta-barrel_TonB_sf"/>
</dbReference>
<dbReference type="Pfam" id="PF07715">
    <property type="entry name" value="Plug"/>
    <property type="match status" value="1"/>
</dbReference>
<proteinExistence type="inferred from homology"/>
<keyword evidence="14" id="KW-1185">Reference proteome</keyword>
<keyword evidence="10" id="KW-0732">Signal</keyword>
<dbReference type="Pfam" id="PF00593">
    <property type="entry name" value="TonB_dep_Rec_b-barrel"/>
    <property type="match status" value="1"/>
</dbReference>
<dbReference type="GO" id="GO:0009279">
    <property type="term" value="C:cell outer membrane"/>
    <property type="evidence" value="ECO:0007669"/>
    <property type="project" value="UniProtKB-SubCell"/>
</dbReference>
<evidence type="ECO:0000256" key="9">
    <source>
        <dbReference type="RuleBase" id="RU003357"/>
    </source>
</evidence>
<evidence type="ECO:0000256" key="4">
    <source>
        <dbReference type="ARBA" id="ARBA00022692"/>
    </source>
</evidence>
<feature type="domain" description="TonB-dependent receptor plug" evidence="12">
    <location>
        <begin position="140"/>
        <end position="229"/>
    </location>
</feature>
<dbReference type="PANTHER" id="PTHR30442:SF0">
    <property type="entry name" value="FE(3+) DICITRATE TRANSPORT PROTEIN FECA"/>
    <property type="match status" value="1"/>
</dbReference>
<dbReference type="InterPro" id="IPR012910">
    <property type="entry name" value="Plug_dom"/>
</dbReference>
<comment type="subcellular location">
    <subcellularLocation>
        <location evidence="1 8">Cell outer membrane</location>
        <topology evidence="1 8">Multi-pass membrane protein</topology>
    </subcellularLocation>
</comment>
<dbReference type="RefSeq" id="WP_144333394.1">
    <property type="nucleotide sequence ID" value="NZ_VLPL01000005.1"/>
</dbReference>
<keyword evidence="4 8" id="KW-0812">Transmembrane</keyword>
<evidence type="ECO:0000259" key="11">
    <source>
        <dbReference type="Pfam" id="PF00593"/>
    </source>
</evidence>
<dbReference type="InterPro" id="IPR039426">
    <property type="entry name" value="TonB-dep_rcpt-like"/>
</dbReference>
<comment type="similarity">
    <text evidence="8 9">Belongs to the TonB-dependent receptor family.</text>
</comment>
<comment type="caution">
    <text evidence="13">The sequence shown here is derived from an EMBL/GenBank/DDBJ whole genome shotgun (WGS) entry which is preliminary data.</text>
</comment>
<keyword evidence="7 8" id="KW-0998">Cell outer membrane</keyword>
<keyword evidence="13" id="KW-0675">Receptor</keyword>
<evidence type="ECO:0000313" key="14">
    <source>
        <dbReference type="Proteomes" id="UP000316008"/>
    </source>
</evidence>
<gene>
    <name evidence="13" type="ORF">FO442_11780</name>
</gene>
<dbReference type="OrthoDB" id="9758472at2"/>
<dbReference type="InterPro" id="IPR037066">
    <property type="entry name" value="Plug_dom_sf"/>
</dbReference>
<feature type="signal peptide" evidence="10">
    <location>
        <begin position="1"/>
        <end position="23"/>
    </location>
</feature>
<dbReference type="Gene3D" id="2.40.170.20">
    <property type="entry name" value="TonB-dependent receptor, beta-barrel domain"/>
    <property type="match status" value="1"/>
</dbReference>
<evidence type="ECO:0000256" key="2">
    <source>
        <dbReference type="ARBA" id="ARBA00022448"/>
    </source>
</evidence>
<dbReference type="Gene3D" id="2.170.130.10">
    <property type="entry name" value="TonB-dependent receptor, plug domain"/>
    <property type="match status" value="1"/>
</dbReference>
<feature type="domain" description="TonB-dependent receptor-like beta-barrel" evidence="11">
    <location>
        <begin position="250"/>
        <end position="766"/>
    </location>
</feature>